<accession>A0AAF0UJE4</accession>
<feature type="transmembrane region" description="Helical" evidence="1">
    <location>
        <begin position="227"/>
        <end position="248"/>
    </location>
</feature>
<evidence type="ECO:0000256" key="1">
    <source>
        <dbReference type="SAM" id="Phobius"/>
    </source>
</evidence>
<keyword evidence="1" id="KW-1133">Transmembrane helix</keyword>
<dbReference type="Proteomes" id="UP001234989">
    <property type="component" value="Chromosome 9"/>
</dbReference>
<dbReference type="SUPFAM" id="SSF56672">
    <property type="entry name" value="DNA/RNA polymerases"/>
    <property type="match status" value="1"/>
</dbReference>
<dbReference type="InterPro" id="IPR043502">
    <property type="entry name" value="DNA/RNA_pol_sf"/>
</dbReference>
<dbReference type="PANTHER" id="PTHR15503">
    <property type="entry name" value="LDOC1 RELATED"/>
    <property type="match status" value="1"/>
</dbReference>
<keyword evidence="3" id="KW-1185">Reference proteome</keyword>
<dbReference type="AlphaFoldDB" id="A0AAF0UJE4"/>
<name>A0AAF0UJE4_SOLVR</name>
<reference evidence="2" key="1">
    <citation type="submission" date="2023-08" db="EMBL/GenBank/DDBJ databases">
        <title>A de novo genome assembly of Solanum verrucosum Schlechtendal, a Mexican diploid species geographically isolated from the other diploid A-genome species in potato relatives.</title>
        <authorList>
            <person name="Hosaka K."/>
        </authorList>
    </citation>
    <scope>NUCLEOTIDE SEQUENCE</scope>
    <source>
        <tissue evidence="2">Young leaves</tissue>
    </source>
</reference>
<dbReference type="PANTHER" id="PTHR15503:SF45">
    <property type="entry name" value="RNA-DIRECTED DNA POLYMERASE HOMOLOG"/>
    <property type="match status" value="1"/>
</dbReference>
<evidence type="ECO:0000313" key="2">
    <source>
        <dbReference type="EMBL" id="WMV46830.1"/>
    </source>
</evidence>
<dbReference type="EMBL" id="CP133620">
    <property type="protein sequence ID" value="WMV46830.1"/>
    <property type="molecule type" value="Genomic_DNA"/>
</dbReference>
<gene>
    <name evidence="2" type="ORF">MTR67_040215</name>
</gene>
<proteinExistence type="predicted"/>
<evidence type="ECO:0000313" key="3">
    <source>
        <dbReference type="Proteomes" id="UP001234989"/>
    </source>
</evidence>
<protein>
    <submittedName>
        <fullName evidence="2">Uncharacterized protein</fullName>
    </submittedName>
</protein>
<organism evidence="2 3">
    <name type="scientific">Solanum verrucosum</name>
    <dbReference type="NCBI Taxonomy" id="315347"/>
    <lineage>
        <taxon>Eukaryota</taxon>
        <taxon>Viridiplantae</taxon>
        <taxon>Streptophyta</taxon>
        <taxon>Embryophyta</taxon>
        <taxon>Tracheophyta</taxon>
        <taxon>Spermatophyta</taxon>
        <taxon>Magnoliopsida</taxon>
        <taxon>eudicotyledons</taxon>
        <taxon>Gunneridae</taxon>
        <taxon>Pentapetalae</taxon>
        <taxon>asterids</taxon>
        <taxon>lamiids</taxon>
        <taxon>Solanales</taxon>
        <taxon>Solanaceae</taxon>
        <taxon>Solanoideae</taxon>
        <taxon>Solaneae</taxon>
        <taxon>Solanum</taxon>
    </lineage>
</organism>
<dbReference type="Gene3D" id="3.10.10.10">
    <property type="entry name" value="HIV Type 1 Reverse Transcriptase, subunit A, domain 1"/>
    <property type="match status" value="1"/>
</dbReference>
<keyword evidence="1" id="KW-0812">Transmembrane</keyword>
<sequence>MLTHFNLFKARGVTGGLAYLAHIRDVSAESPPIESISMVSKFLEVFSTDHPCIPPDRDIKFYIDLESGTRPISTPPYHMTMAVLRELNTQLHEFLDREFFILVLLLEGAPILFVKKKNGSMKMCVDYRQSIRKCALKDLSGTLVGIADAFGNPPGLLHRLSSVAFSIFVSWIIGRCSTASHSHSAIHRLLLFTADLLISFRAWHTGIKGEYAIYWRFFEWVRRFADLHFFVLLASFALFCLIVSMLPLELQAPKT</sequence>
<dbReference type="InterPro" id="IPR032567">
    <property type="entry name" value="RTL1-rel"/>
</dbReference>
<keyword evidence="1" id="KW-0472">Membrane</keyword>